<dbReference type="RefSeq" id="WP_173711390.1">
    <property type="nucleotide sequence ID" value="NZ_JABSWW010000001.1"/>
</dbReference>
<evidence type="ECO:0000313" key="4">
    <source>
        <dbReference type="Proteomes" id="UP001193748"/>
    </source>
</evidence>
<evidence type="ECO:0000313" key="3">
    <source>
        <dbReference type="EMBL" id="NRT90023.1"/>
    </source>
</evidence>
<dbReference type="PANTHER" id="PTHR37813:SF1">
    <property type="entry name" value="FELS-2 PROPHAGE PROTEIN"/>
    <property type="match status" value="1"/>
</dbReference>
<dbReference type="Proteomes" id="UP001193748">
    <property type="component" value="Unassembled WGS sequence"/>
</dbReference>
<dbReference type="Gene3D" id="1.20.120.330">
    <property type="entry name" value="Nucleotidyltransferases domain 2"/>
    <property type="match status" value="1"/>
</dbReference>
<gene>
    <name evidence="3" type="ORF">B0H41_003702</name>
</gene>
<reference evidence="3" key="2">
    <citation type="journal article" date="2022" name="Nat. Biotechnol.">
        <title>Carbon-negative production of acetone and isopropanol by gas fermentation at industrial pilot scale.</title>
        <authorList>
            <person name="Liew F.E."/>
            <person name="Nogle R."/>
            <person name="Abdalla T."/>
            <person name="Rasor B.J."/>
            <person name="Canter C."/>
            <person name="Jensen R.O."/>
            <person name="Wang L."/>
            <person name="Strutz J."/>
            <person name="Chirania P."/>
            <person name="De Tissera S."/>
            <person name="Mueller A.P."/>
            <person name="Ruan Z."/>
            <person name="Gao A."/>
            <person name="Tran L."/>
            <person name="Engle N.L."/>
            <person name="Bromley J.C."/>
            <person name="Daniell J."/>
            <person name="Conrado R."/>
            <person name="Tschaplinski T.J."/>
            <person name="Giannone R.J."/>
            <person name="Hettich R.L."/>
            <person name="Karim A.S."/>
            <person name="Simpson S.D."/>
            <person name="Brown S.D."/>
            <person name="Leang C."/>
            <person name="Jewett M.C."/>
            <person name="Kopke M."/>
        </authorList>
    </citation>
    <scope>NUCLEOTIDE SEQUENCE</scope>
    <source>
        <strain evidence="3">DJ080</strain>
    </source>
</reference>
<dbReference type="NCBIfam" id="TIGR01760">
    <property type="entry name" value="tape_meas_TP901"/>
    <property type="match status" value="1"/>
</dbReference>
<keyword evidence="1" id="KW-1188">Viral release from host cell</keyword>
<name>A0AAX0B6F0_CLOBE</name>
<evidence type="ECO:0000256" key="1">
    <source>
        <dbReference type="ARBA" id="ARBA00022612"/>
    </source>
</evidence>
<dbReference type="PANTHER" id="PTHR37813">
    <property type="entry name" value="FELS-2 PROPHAGE PROTEIN"/>
    <property type="match status" value="1"/>
</dbReference>
<accession>A0AAX0B6F0</accession>
<proteinExistence type="predicted"/>
<protein>
    <submittedName>
        <fullName evidence="3">Nucleic acid-binding Zn-ribbon protein</fullName>
    </submittedName>
</protein>
<comment type="caution">
    <text evidence="3">The sequence shown here is derived from an EMBL/GenBank/DDBJ whole genome shotgun (WGS) entry which is preliminary data.</text>
</comment>
<organism evidence="3 4">
    <name type="scientific">Clostridium beijerinckii</name>
    <name type="common">Clostridium MP</name>
    <dbReference type="NCBI Taxonomy" id="1520"/>
    <lineage>
        <taxon>Bacteria</taxon>
        <taxon>Bacillati</taxon>
        <taxon>Bacillota</taxon>
        <taxon>Clostridia</taxon>
        <taxon>Eubacteriales</taxon>
        <taxon>Clostridiaceae</taxon>
        <taxon>Clostridium</taxon>
    </lineage>
</organism>
<dbReference type="InterPro" id="IPR010090">
    <property type="entry name" value="Phage_tape_meas"/>
</dbReference>
<evidence type="ECO:0000256" key="2">
    <source>
        <dbReference type="SAM" id="Coils"/>
    </source>
</evidence>
<dbReference type="AlphaFoldDB" id="A0AAX0B6F0"/>
<sequence>MANDGKIIIDTKLDTSGFEKDVDTASKKVADGLGKGVDKAMKQAESSINNVGKAAKNIDFSKIPKQLENVSKSIEKTSTQLDKQKEKLENLKKAYENATNVKDQNKIASQMEKAEASITKLETKLNSLNNKKISLDSAKDAINGLDGNFSSASMSATKSIDNIKKKVEEAEKSFKNFSVAESISKTGKLLSNVGDSFTRNVTAPLTLMGAVALKTGADFDAQMSRVKAISGATGEEFKQLHDQALQLGKDTAFSARHTWHTVKKLAA</sequence>
<keyword evidence="2" id="KW-0175">Coiled coil</keyword>
<feature type="coiled-coil region" evidence="2">
    <location>
        <begin position="67"/>
        <end position="180"/>
    </location>
</feature>
<dbReference type="EMBL" id="JABSWW010000001">
    <property type="protein sequence ID" value="NRT90023.1"/>
    <property type="molecule type" value="Genomic_DNA"/>
</dbReference>
<reference evidence="3" key="1">
    <citation type="submission" date="2020-05" db="EMBL/GenBank/DDBJ databases">
        <authorList>
            <person name="Brown S."/>
            <person name="Huntemann M."/>
            <person name="Clum A."/>
            <person name="Spunde A."/>
            <person name="Palaniappan K."/>
            <person name="Ritter S."/>
            <person name="Mikhailova N."/>
            <person name="Chen I.-M."/>
            <person name="Stamatis D."/>
            <person name="Reddy T."/>
            <person name="O'Malley R."/>
            <person name="Daum C."/>
            <person name="Shapiro N."/>
            <person name="Ivanova N."/>
            <person name="Kyrpides N."/>
            <person name="Woyke T."/>
        </authorList>
    </citation>
    <scope>NUCLEOTIDE SEQUENCE</scope>
    <source>
        <strain evidence="3">DJ080</strain>
    </source>
</reference>